<dbReference type="AlphaFoldDB" id="X1NPP9"/>
<proteinExistence type="predicted"/>
<sequence length="112" mass="13660">MILFNLRNGDYIEKFNKKMEQYEKDVGIDVMDVQQAPDEYHDWWKSNIKLIKVPIELQLSGEETPSFQMGEIFLKQGEKYLKEKKYGKAKNNYIKANRYFQEVENYLFLWYR</sequence>
<evidence type="ECO:0000313" key="1">
    <source>
        <dbReference type="EMBL" id="GAI28785.1"/>
    </source>
</evidence>
<accession>X1NPP9</accession>
<organism evidence="1">
    <name type="scientific">marine sediment metagenome</name>
    <dbReference type="NCBI Taxonomy" id="412755"/>
    <lineage>
        <taxon>unclassified sequences</taxon>
        <taxon>metagenomes</taxon>
        <taxon>ecological metagenomes</taxon>
    </lineage>
</organism>
<protein>
    <submittedName>
        <fullName evidence="1">Uncharacterized protein</fullName>
    </submittedName>
</protein>
<name>X1NPP9_9ZZZZ</name>
<feature type="non-terminal residue" evidence="1">
    <location>
        <position position="112"/>
    </location>
</feature>
<reference evidence="1" key="1">
    <citation type="journal article" date="2014" name="Front. Microbiol.">
        <title>High frequency of phylogenetically diverse reductive dehalogenase-homologous genes in deep subseafloor sedimentary metagenomes.</title>
        <authorList>
            <person name="Kawai M."/>
            <person name="Futagami T."/>
            <person name="Toyoda A."/>
            <person name="Takaki Y."/>
            <person name="Nishi S."/>
            <person name="Hori S."/>
            <person name="Arai W."/>
            <person name="Tsubouchi T."/>
            <person name="Morono Y."/>
            <person name="Uchiyama I."/>
            <person name="Ito T."/>
            <person name="Fujiyama A."/>
            <person name="Inagaki F."/>
            <person name="Takami H."/>
        </authorList>
    </citation>
    <scope>NUCLEOTIDE SEQUENCE</scope>
    <source>
        <strain evidence="1">Expedition CK06-06</strain>
    </source>
</reference>
<comment type="caution">
    <text evidence="1">The sequence shown here is derived from an EMBL/GenBank/DDBJ whole genome shotgun (WGS) entry which is preliminary data.</text>
</comment>
<gene>
    <name evidence="1" type="ORF">S06H3_34293</name>
</gene>
<dbReference type="EMBL" id="BARV01020567">
    <property type="protein sequence ID" value="GAI28785.1"/>
    <property type="molecule type" value="Genomic_DNA"/>
</dbReference>